<dbReference type="Proteomes" id="UP000054047">
    <property type="component" value="Unassembled WGS sequence"/>
</dbReference>
<organism evidence="2 4">
    <name type="scientific">Ancylostoma duodenale</name>
    <dbReference type="NCBI Taxonomy" id="51022"/>
    <lineage>
        <taxon>Eukaryota</taxon>
        <taxon>Metazoa</taxon>
        <taxon>Ecdysozoa</taxon>
        <taxon>Nematoda</taxon>
        <taxon>Chromadorea</taxon>
        <taxon>Rhabditida</taxon>
        <taxon>Rhabditina</taxon>
        <taxon>Rhabditomorpha</taxon>
        <taxon>Strongyloidea</taxon>
        <taxon>Ancylostomatidae</taxon>
        <taxon>Ancylostomatinae</taxon>
        <taxon>Ancylostoma</taxon>
    </lineage>
</organism>
<keyword evidence="1" id="KW-0812">Transmembrane</keyword>
<reference evidence="2 4" key="1">
    <citation type="submission" date="2013-12" db="EMBL/GenBank/DDBJ databases">
        <title>Draft genome of the parsitic nematode Ancylostoma duodenale.</title>
        <authorList>
            <person name="Mitreva M."/>
        </authorList>
    </citation>
    <scope>NUCLEOTIDE SEQUENCE [LARGE SCALE GENOMIC DNA]</scope>
    <source>
        <strain evidence="2 4">Zhejiang</strain>
    </source>
</reference>
<evidence type="ECO:0000256" key="1">
    <source>
        <dbReference type="SAM" id="Phobius"/>
    </source>
</evidence>
<evidence type="ECO:0000313" key="4">
    <source>
        <dbReference type="Proteomes" id="UP000054047"/>
    </source>
</evidence>
<keyword evidence="4" id="KW-1185">Reference proteome</keyword>
<sequence>MLDLLNVKDAFIVASKFPQSIYAVENMDLVLEYGLYNTGDKAALKVWYRFGFTFEYTIVVYQILREFKVTLDDRHSFPTQSFEIIKGLLNVRFERINPGANATHSVVVSIVACAVVVVVLLLFDYGSV</sequence>
<accession>A0A0C2F7L3</accession>
<evidence type="ECO:0000313" key="2">
    <source>
        <dbReference type="EMBL" id="KIH42884.1"/>
    </source>
</evidence>
<keyword evidence="1" id="KW-1133">Transmembrane helix</keyword>
<dbReference type="AlphaFoldDB" id="A0A0C2F7L3"/>
<dbReference type="GO" id="GO:0005783">
    <property type="term" value="C:endoplasmic reticulum"/>
    <property type="evidence" value="ECO:0007669"/>
    <property type="project" value="TreeGrafter"/>
</dbReference>
<protein>
    <submittedName>
        <fullName evidence="2">Translocon-associated protein beta</fullName>
    </submittedName>
</protein>
<name>A0A0C2F7L3_9BILA</name>
<proteinExistence type="predicted"/>
<evidence type="ECO:0000313" key="3">
    <source>
        <dbReference type="EMBL" id="KIH51568.1"/>
    </source>
</evidence>
<feature type="transmembrane region" description="Helical" evidence="1">
    <location>
        <begin position="102"/>
        <end position="123"/>
    </location>
</feature>
<keyword evidence="1" id="KW-0472">Membrane</keyword>
<dbReference type="OrthoDB" id="5860827at2759"/>
<dbReference type="PANTHER" id="PTHR12861:SF3">
    <property type="entry name" value="TRANSLOCON-ASSOCIATED PROTEIN SUBUNIT BETA"/>
    <property type="match status" value="1"/>
</dbReference>
<dbReference type="Pfam" id="PF05753">
    <property type="entry name" value="TRAP_beta"/>
    <property type="match status" value="1"/>
</dbReference>
<dbReference type="PANTHER" id="PTHR12861">
    <property type="entry name" value="TRANSLOCON-ASSOCIATED PROTEIN, BETA SUBUNIT PRECURSOR TRAP-BETA SIGNAL SEQUENCE RECEPTOR BETA SUBUNIT"/>
    <property type="match status" value="1"/>
</dbReference>
<dbReference type="EMBL" id="KN791405">
    <property type="protein sequence ID" value="KIH42884.1"/>
    <property type="molecule type" value="Genomic_DNA"/>
</dbReference>
<dbReference type="EMBL" id="KN746202">
    <property type="protein sequence ID" value="KIH51568.1"/>
    <property type="molecule type" value="Genomic_DNA"/>
</dbReference>
<gene>
    <name evidence="3" type="ORF">ANCDUO_18345</name>
    <name evidence="2" type="ORF">ANCDUO_27125</name>
</gene>